<proteinExistence type="predicted"/>
<gene>
    <name evidence="1" type="ORF">F511_09419</name>
</gene>
<reference evidence="1 2" key="1">
    <citation type="journal article" date="2015" name="Proc. Natl. Acad. Sci. U.S.A.">
        <title>The resurrection genome of Boea hygrometrica: A blueprint for survival of dehydration.</title>
        <authorList>
            <person name="Xiao L."/>
            <person name="Yang G."/>
            <person name="Zhang L."/>
            <person name="Yang X."/>
            <person name="Zhao S."/>
            <person name="Ji Z."/>
            <person name="Zhou Q."/>
            <person name="Hu M."/>
            <person name="Wang Y."/>
            <person name="Chen M."/>
            <person name="Xu Y."/>
            <person name="Jin H."/>
            <person name="Xiao X."/>
            <person name="Hu G."/>
            <person name="Bao F."/>
            <person name="Hu Y."/>
            <person name="Wan P."/>
            <person name="Li L."/>
            <person name="Deng X."/>
            <person name="Kuang T."/>
            <person name="Xiang C."/>
            <person name="Zhu J.K."/>
            <person name="Oliver M.J."/>
            <person name="He Y."/>
        </authorList>
    </citation>
    <scope>NUCLEOTIDE SEQUENCE [LARGE SCALE GENOMIC DNA]</scope>
    <source>
        <strain evidence="2">cv. XS01</strain>
    </source>
</reference>
<dbReference type="EMBL" id="KV007625">
    <property type="protein sequence ID" value="KZV31225.1"/>
    <property type="molecule type" value="Genomic_DNA"/>
</dbReference>
<sequence>MASLTSNALHINFDFVLTLYDEGMVRMFCTLESSGLRCFLGVLGSVYEEALTQFF</sequence>
<keyword evidence="2" id="KW-1185">Reference proteome</keyword>
<name>A0A2Z7BAY5_9LAMI</name>
<protein>
    <submittedName>
        <fullName evidence="1">Uncharacterized protein</fullName>
    </submittedName>
</protein>
<evidence type="ECO:0000313" key="1">
    <source>
        <dbReference type="EMBL" id="KZV31225.1"/>
    </source>
</evidence>
<organism evidence="1 2">
    <name type="scientific">Dorcoceras hygrometricum</name>
    <dbReference type="NCBI Taxonomy" id="472368"/>
    <lineage>
        <taxon>Eukaryota</taxon>
        <taxon>Viridiplantae</taxon>
        <taxon>Streptophyta</taxon>
        <taxon>Embryophyta</taxon>
        <taxon>Tracheophyta</taxon>
        <taxon>Spermatophyta</taxon>
        <taxon>Magnoliopsida</taxon>
        <taxon>eudicotyledons</taxon>
        <taxon>Gunneridae</taxon>
        <taxon>Pentapetalae</taxon>
        <taxon>asterids</taxon>
        <taxon>lamiids</taxon>
        <taxon>Lamiales</taxon>
        <taxon>Gesneriaceae</taxon>
        <taxon>Didymocarpoideae</taxon>
        <taxon>Trichosporeae</taxon>
        <taxon>Loxocarpinae</taxon>
        <taxon>Dorcoceras</taxon>
    </lineage>
</organism>
<accession>A0A2Z7BAY5</accession>
<dbReference type="Proteomes" id="UP000250235">
    <property type="component" value="Unassembled WGS sequence"/>
</dbReference>
<dbReference type="AlphaFoldDB" id="A0A2Z7BAY5"/>
<evidence type="ECO:0000313" key="2">
    <source>
        <dbReference type="Proteomes" id="UP000250235"/>
    </source>
</evidence>